<dbReference type="SUPFAM" id="SSF54106">
    <property type="entry name" value="LysM domain"/>
    <property type="match status" value="1"/>
</dbReference>
<gene>
    <name evidence="2" type="ORF">OP8BY_0400</name>
</gene>
<dbReference type="Gene3D" id="3.10.350.10">
    <property type="entry name" value="LysM domain"/>
    <property type="match status" value="1"/>
</dbReference>
<name>A0A3E2BKP1_9BACT</name>
<comment type="caution">
    <text evidence="2">The sequence shown here is derived from an EMBL/GenBank/DDBJ whole genome shotgun (WGS) entry which is preliminary data.</text>
</comment>
<dbReference type="InterPro" id="IPR036779">
    <property type="entry name" value="LysM_dom_sf"/>
</dbReference>
<evidence type="ECO:0000259" key="1">
    <source>
        <dbReference type="PROSITE" id="PS51782"/>
    </source>
</evidence>
<dbReference type="PROSITE" id="PS51782">
    <property type="entry name" value="LYSM"/>
    <property type="match status" value="1"/>
</dbReference>
<dbReference type="Pfam" id="PF01476">
    <property type="entry name" value="LysM"/>
    <property type="match status" value="1"/>
</dbReference>
<evidence type="ECO:0000313" key="2">
    <source>
        <dbReference type="EMBL" id="RFT15291.1"/>
    </source>
</evidence>
<dbReference type="SMART" id="SM00257">
    <property type="entry name" value="LysM"/>
    <property type="match status" value="1"/>
</dbReference>
<dbReference type="PANTHER" id="PTHR34700">
    <property type="entry name" value="POTASSIUM BINDING PROTEIN KBP"/>
    <property type="match status" value="1"/>
</dbReference>
<dbReference type="InterPro" id="IPR018392">
    <property type="entry name" value="LysM"/>
</dbReference>
<proteinExistence type="predicted"/>
<dbReference type="CDD" id="cd00118">
    <property type="entry name" value="LysM"/>
    <property type="match status" value="1"/>
</dbReference>
<sequence>MGIFGKSFSEKVQEAVDIINKSGLGVENLRAKIEGKVVTLEGLADSMEAKGRAMLEFNKMVNTENTINRIQVKAEAKAPTPPGATLPGPAAATDYEIYEVKPGDTLGHIAQRFYGKASLYPKIFEANRDVLTNPDLIKVGQKLKIPRLK</sequence>
<feature type="domain" description="LysM" evidence="1">
    <location>
        <begin position="96"/>
        <end position="145"/>
    </location>
</feature>
<evidence type="ECO:0000313" key="3">
    <source>
        <dbReference type="Proteomes" id="UP000257323"/>
    </source>
</evidence>
<organism evidence="2 3">
    <name type="scientific">Candidatus Saccharicenans subterraneus</name>
    <dbReference type="NCBI Taxonomy" id="2508984"/>
    <lineage>
        <taxon>Bacteria</taxon>
        <taxon>Candidatus Aminicenantota</taxon>
        <taxon>Candidatus Aminicenantia</taxon>
        <taxon>Candidatus Aminicenantales</taxon>
        <taxon>Candidatus Saccharicenantaceae</taxon>
        <taxon>Candidatus Saccharicenans</taxon>
    </lineage>
</organism>
<dbReference type="AlphaFoldDB" id="A0A3E2BKP1"/>
<accession>A0A3E2BKP1</accession>
<dbReference type="EMBL" id="QUAH01000010">
    <property type="protein sequence ID" value="RFT15291.1"/>
    <property type="molecule type" value="Genomic_DNA"/>
</dbReference>
<protein>
    <submittedName>
        <fullName evidence="2">Membrane-bound lytic murein transglycosylase D</fullName>
    </submittedName>
</protein>
<dbReference type="InterPro" id="IPR052196">
    <property type="entry name" value="Bact_Kbp"/>
</dbReference>
<dbReference type="PANTHER" id="PTHR34700:SF4">
    <property type="entry name" value="PHAGE-LIKE ELEMENT PBSX PROTEIN XKDP"/>
    <property type="match status" value="1"/>
</dbReference>
<reference evidence="2 3" key="1">
    <citation type="submission" date="2018-08" db="EMBL/GenBank/DDBJ databases">
        <title>Genome analysis of the thermophilic bacterium of the candidate phylum Aminicenantes from deep subsurface aquifer revealed its physiology and ecological role.</title>
        <authorList>
            <person name="Kadnikov V.V."/>
            <person name="Mardanov A.V."/>
            <person name="Beletsky A.V."/>
            <person name="Karnachuk O.V."/>
            <person name="Ravin N.V."/>
        </authorList>
    </citation>
    <scope>NUCLEOTIDE SEQUENCE [LARGE SCALE GENOMIC DNA]</scope>
    <source>
        <strain evidence="2">BY38</strain>
    </source>
</reference>
<dbReference type="Proteomes" id="UP000257323">
    <property type="component" value="Unassembled WGS sequence"/>
</dbReference>